<dbReference type="InterPro" id="IPR011059">
    <property type="entry name" value="Metal-dep_hydrolase_composite"/>
</dbReference>
<comment type="caution">
    <text evidence="2">The sequence shown here is derived from an EMBL/GenBank/DDBJ whole genome shotgun (WGS) entry which is preliminary data.</text>
</comment>
<name>A0A4Q7JBZ8_9PSEU</name>
<evidence type="ECO:0000256" key="1">
    <source>
        <dbReference type="SAM" id="MobiDB-lite"/>
    </source>
</evidence>
<dbReference type="EMBL" id="SFCC01000003">
    <property type="protein sequence ID" value="RZQ64556.1"/>
    <property type="molecule type" value="Genomic_DNA"/>
</dbReference>
<protein>
    <recommendedName>
        <fullName evidence="4">Amidohydrolase-related domain-containing protein</fullName>
    </recommendedName>
</protein>
<dbReference type="PROSITE" id="PS51257">
    <property type="entry name" value="PROKAR_LIPOPROTEIN"/>
    <property type="match status" value="1"/>
</dbReference>
<dbReference type="Gene3D" id="3.30.110.90">
    <property type="entry name" value="Amidohydrolase"/>
    <property type="match status" value="1"/>
</dbReference>
<gene>
    <name evidence="2" type="ORF">EWH70_06495</name>
</gene>
<dbReference type="InterPro" id="IPR006311">
    <property type="entry name" value="TAT_signal"/>
</dbReference>
<dbReference type="GO" id="GO:0016810">
    <property type="term" value="F:hydrolase activity, acting on carbon-nitrogen (but not peptide) bonds"/>
    <property type="evidence" value="ECO:0007669"/>
    <property type="project" value="InterPro"/>
</dbReference>
<feature type="region of interest" description="Disordered" evidence="1">
    <location>
        <begin position="260"/>
        <end position="286"/>
    </location>
</feature>
<dbReference type="PANTHER" id="PTHR43135">
    <property type="entry name" value="ALPHA-D-RIBOSE 1-METHYLPHOSPHONATE 5-TRIPHOSPHATE DIPHOSPHATASE"/>
    <property type="match status" value="1"/>
</dbReference>
<dbReference type="PANTHER" id="PTHR43135:SF3">
    <property type="entry name" value="ALPHA-D-RIBOSE 1-METHYLPHOSPHONATE 5-TRIPHOSPHATE DIPHOSPHATASE"/>
    <property type="match status" value="1"/>
</dbReference>
<feature type="region of interest" description="Disordered" evidence="1">
    <location>
        <begin position="205"/>
        <end position="244"/>
    </location>
</feature>
<sequence>MEQHTRRDALRAAAIATAAGVAIAACDSEREPGGARRGYVLRGVTAVGSDGQVEAPAEHEVVDLRGAVVLPGLCDMHVHLTNMDTVFPVLHIVNGVTTIRVMAGEPFQHEWRRRTDRGELLGPRLVIGSPILDGKPSQWRGTGEGLPVREVGDAAEARAAVTEHRGGGADFLKVYSQMARPTFEALCAEAARQAIPVLGHCPDEVPARPHTTSDRPTCQRPARSPGGRGSTHSSPCADPRKPASAASCSAIGWSWSVRCTRPASRSSPAPTTPFPAWSPGSRSTTN</sequence>
<feature type="compositionally biased region" description="Low complexity" evidence="1">
    <location>
        <begin position="260"/>
        <end position="279"/>
    </location>
</feature>
<reference evidence="2 3" key="1">
    <citation type="submission" date="2019-02" db="EMBL/GenBank/DDBJ databases">
        <title>Draft genome sequence of Amycolatopsis sp. 8-3EHSu isolated from roots of Suaeda maritima.</title>
        <authorList>
            <person name="Duangmal K."/>
            <person name="Chantavorakit T."/>
        </authorList>
    </citation>
    <scope>NUCLEOTIDE SEQUENCE [LARGE SCALE GENOMIC DNA]</scope>
    <source>
        <strain evidence="2 3">8-3EHSu</strain>
    </source>
</reference>
<dbReference type="InterPro" id="IPR032466">
    <property type="entry name" value="Metal_Hydrolase"/>
</dbReference>
<proteinExistence type="predicted"/>
<organism evidence="2 3">
    <name type="scientific">Amycolatopsis suaedae</name>
    <dbReference type="NCBI Taxonomy" id="2510978"/>
    <lineage>
        <taxon>Bacteria</taxon>
        <taxon>Bacillati</taxon>
        <taxon>Actinomycetota</taxon>
        <taxon>Actinomycetes</taxon>
        <taxon>Pseudonocardiales</taxon>
        <taxon>Pseudonocardiaceae</taxon>
        <taxon>Amycolatopsis</taxon>
    </lineage>
</organism>
<dbReference type="OrthoDB" id="3189065at2"/>
<evidence type="ECO:0008006" key="4">
    <source>
        <dbReference type="Google" id="ProtNLM"/>
    </source>
</evidence>
<dbReference type="Gene3D" id="2.30.40.10">
    <property type="entry name" value="Urease, subunit C, domain 1"/>
    <property type="match status" value="1"/>
</dbReference>
<dbReference type="AlphaFoldDB" id="A0A4Q7JBZ8"/>
<dbReference type="InterPro" id="IPR051781">
    <property type="entry name" value="Metallo-dep_Hydrolase"/>
</dbReference>
<evidence type="ECO:0000313" key="2">
    <source>
        <dbReference type="EMBL" id="RZQ64556.1"/>
    </source>
</evidence>
<dbReference type="SUPFAM" id="SSF51338">
    <property type="entry name" value="Composite domain of metallo-dependent hydrolases"/>
    <property type="match status" value="1"/>
</dbReference>
<dbReference type="RefSeq" id="WP_130474355.1">
    <property type="nucleotide sequence ID" value="NZ_SFCC01000003.1"/>
</dbReference>
<keyword evidence="3" id="KW-1185">Reference proteome</keyword>
<dbReference type="SUPFAM" id="SSF51556">
    <property type="entry name" value="Metallo-dependent hydrolases"/>
    <property type="match status" value="1"/>
</dbReference>
<dbReference type="Gene3D" id="3.40.50.10910">
    <property type="entry name" value="Amidohydrolase"/>
    <property type="match status" value="1"/>
</dbReference>
<dbReference type="Proteomes" id="UP000292003">
    <property type="component" value="Unassembled WGS sequence"/>
</dbReference>
<accession>A0A4Q7JBZ8</accession>
<dbReference type="PROSITE" id="PS51318">
    <property type="entry name" value="TAT"/>
    <property type="match status" value="1"/>
</dbReference>
<evidence type="ECO:0000313" key="3">
    <source>
        <dbReference type="Proteomes" id="UP000292003"/>
    </source>
</evidence>